<dbReference type="Pfam" id="PF02181">
    <property type="entry name" value="FH2"/>
    <property type="match status" value="1"/>
</dbReference>
<protein>
    <submittedName>
        <fullName evidence="4">Aste57867_19778 protein</fullName>
    </submittedName>
</protein>
<dbReference type="Pfam" id="PF10152">
    <property type="entry name" value="CCDC53"/>
    <property type="match status" value="3"/>
</dbReference>
<evidence type="ECO:0000313" key="3">
    <source>
        <dbReference type="EMBL" id="KAF0688605.1"/>
    </source>
</evidence>
<sequence>MSFLADLSKRQPKPGGGGIDLGKMQSFGLARAFHLPTPSDPVLATGPTERRPSQTFQSPFQKSAIEILQELERKAEEDELARQAPSTSPETIEPVQKTRPPVNPNGSKLLNMMSRRQMNGTTLTPTTNNNQDDATKHDTDDTESSSSESSNQDDEPVPGKPSKSMGSNASMLEEMMQRRSAAAAAATTPSPPPSTSSDSPSSKPSSGGRNAMLEEMMKKRGTPPPAPASTLPSSTESGKSTGLSDMMKRRAGLANHAGAVPGGSKNAMLAEMMKKRGGGGGLPPPPPSMPSPPAADTPQTDVVPLKDDPKYSTYFLMLKRGLPKPAVQHRMQKDNVDPAILDMDPNQPFKLPTLGEDPQYEKYFKMLKTGLPRPVVEHKLTTDRISIHLLDLDVAQPTMPPDQLDAAFDAHKAKVVEKYKKMLKLGMPPGAVDHAMTKDGVDPAWLHPGAARPSLAALGGNNASFMVRKVTKPDRIRKKLHWVVLNKDAMKESTLWKQPSAATLSDASIAALEHMFTKSIKDDHAKTHKNEQATSMKSSRDLLQAKVVNLMDMKKAQNIGITLARIKVPFEKIKDEILNMNPTIMSPMHLKALIDLWPDVQEMKAIREFQGDLQTLGLAERFCYVMRDTPRFTEKLQCLIFKQEFNSRSHELRETVTLVLRCVNQICTSTELRDILLLVLKIGNVLNFGKEADNGTSVRGFSLSSLVKLSQTKAFVGQTTLLQFLVEVVDRDAPSLAKFDEEVGLLERASRVVTQQLYMEKKALEGGRTHLINESNRIKSEDGQTNLTAAAIDFFLLKVDDELADLTEQLDKLNHKKTSFLHYVGEEGNYELDELFSVLWAFTEEFRAAHRKFVLKKARGGPKKKPPAAECA</sequence>
<dbReference type="OrthoDB" id="1668162at2759"/>
<dbReference type="InterPro" id="IPR051144">
    <property type="entry name" value="Formin_homology_domain"/>
</dbReference>
<dbReference type="Gene3D" id="1.20.58.2220">
    <property type="entry name" value="Formin, FH2 domain"/>
    <property type="match status" value="1"/>
</dbReference>
<dbReference type="SUPFAM" id="SSF101447">
    <property type="entry name" value="Formin homology 2 domain (FH2 domain)"/>
    <property type="match status" value="1"/>
</dbReference>
<dbReference type="InterPro" id="IPR015425">
    <property type="entry name" value="FH2_Formin"/>
</dbReference>
<proteinExistence type="predicted"/>
<organism evidence="4 5">
    <name type="scientific">Aphanomyces stellatus</name>
    <dbReference type="NCBI Taxonomy" id="120398"/>
    <lineage>
        <taxon>Eukaryota</taxon>
        <taxon>Sar</taxon>
        <taxon>Stramenopiles</taxon>
        <taxon>Oomycota</taxon>
        <taxon>Saprolegniomycetes</taxon>
        <taxon>Saprolegniales</taxon>
        <taxon>Verrucalvaceae</taxon>
        <taxon>Aphanomyces</taxon>
    </lineage>
</organism>
<dbReference type="EMBL" id="CAADRA010006737">
    <property type="protein sequence ID" value="VFT96476.1"/>
    <property type="molecule type" value="Genomic_DNA"/>
</dbReference>
<feature type="region of interest" description="Disordered" evidence="1">
    <location>
        <begin position="274"/>
        <end position="305"/>
    </location>
</feature>
<dbReference type="InterPro" id="IPR019309">
    <property type="entry name" value="WASHC3"/>
</dbReference>
<keyword evidence="5" id="KW-1185">Reference proteome</keyword>
<reference evidence="3" key="2">
    <citation type="submission" date="2019-06" db="EMBL/GenBank/DDBJ databases">
        <title>Genomics analysis of Aphanomyces spp. identifies a new class of oomycete effector associated with host adaptation.</title>
        <authorList>
            <person name="Gaulin E."/>
        </authorList>
    </citation>
    <scope>NUCLEOTIDE SEQUENCE</scope>
    <source>
        <strain evidence="3">CBS 578.67</strain>
    </source>
</reference>
<feature type="compositionally biased region" description="Polar residues" evidence="1">
    <location>
        <begin position="104"/>
        <end position="118"/>
    </location>
</feature>
<name>A0A485LDE2_9STRA</name>
<dbReference type="GO" id="GO:0071203">
    <property type="term" value="C:WASH complex"/>
    <property type="evidence" value="ECO:0007669"/>
    <property type="project" value="InterPro"/>
</dbReference>
<dbReference type="SMART" id="SM00498">
    <property type="entry name" value="FH2"/>
    <property type="match status" value="1"/>
</dbReference>
<evidence type="ECO:0000256" key="1">
    <source>
        <dbReference type="SAM" id="MobiDB-lite"/>
    </source>
</evidence>
<feature type="compositionally biased region" description="Pro residues" evidence="1">
    <location>
        <begin position="282"/>
        <end position="295"/>
    </location>
</feature>
<evidence type="ECO:0000313" key="4">
    <source>
        <dbReference type="EMBL" id="VFT96476.1"/>
    </source>
</evidence>
<dbReference type="InterPro" id="IPR042201">
    <property type="entry name" value="FH2_Formin_sf"/>
</dbReference>
<dbReference type="PROSITE" id="PS51444">
    <property type="entry name" value="FH2"/>
    <property type="match status" value="1"/>
</dbReference>
<feature type="compositionally biased region" description="Low complexity" evidence="1">
    <location>
        <begin position="119"/>
        <end position="130"/>
    </location>
</feature>
<feature type="compositionally biased region" description="Low complexity" evidence="1">
    <location>
        <begin position="195"/>
        <end position="206"/>
    </location>
</feature>
<dbReference type="PANTHER" id="PTHR45733">
    <property type="entry name" value="FORMIN-J"/>
    <property type="match status" value="1"/>
</dbReference>
<feature type="domain" description="FH2" evidence="2">
    <location>
        <begin position="467"/>
        <end position="872"/>
    </location>
</feature>
<gene>
    <name evidence="4" type="primary">Aste57867_19778</name>
    <name evidence="3" type="ORF">As57867_019713</name>
    <name evidence="4" type="ORF">ASTE57867_19778</name>
</gene>
<dbReference type="PANTHER" id="PTHR45733:SF8">
    <property type="entry name" value="FORMIN-J"/>
    <property type="match status" value="1"/>
</dbReference>
<accession>A0A485LDE2</accession>
<dbReference type="AlphaFoldDB" id="A0A485LDE2"/>
<evidence type="ECO:0000313" key="5">
    <source>
        <dbReference type="Proteomes" id="UP000332933"/>
    </source>
</evidence>
<evidence type="ECO:0000259" key="2">
    <source>
        <dbReference type="PROSITE" id="PS51444"/>
    </source>
</evidence>
<feature type="region of interest" description="Disordered" evidence="1">
    <location>
        <begin position="1"/>
        <end position="248"/>
    </location>
</feature>
<reference evidence="4 5" key="1">
    <citation type="submission" date="2019-03" db="EMBL/GenBank/DDBJ databases">
        <authorList>
            <person name="Gaulin E."/>
            <person name="Dumas B."/>
        </authorList>
    </citation>
    <scope>NUCLEOTIDE SEQUENCE [LARGE SCALE GENOMIC DNA]</scope>
    <source>
        <strain evidence="4">CBS 568.67</strain>
    </source>
</reference>
<dbReference type="Proteomes" id="UP000332933">
    <property type="component" value="Unassembled WGS sequence"/>
</dbReference>
<dbReference type="EMBL" id="VJMH01006714">
    <property type="protein sequence ID" value="KAF0688605.1"/>
    <property type="molecule type" value="Genomic_DNA"/>
</dbReference>